<name>A0A0S2TCG7_9GAMM</name>
<proteinExistence type="predicted"/>
<accession>A0A0S2TCG7</accession>
<evidence type="ECO:0000313" key="3">
    <source>
        <dbReference type="Proteomes" id="UP000055136"/>
    </source>
</evidence>
<dbReference type="PROSITE" id="PS51671">
    <property type="entry name" value="ACT"/>
    <property type="match status" value="1"/>
</dbReference>
<dbReference type="EMBL" id="CP013099">
    <property type="protein sequence ID" value="ALP52860.1"/>
    <property type="molecule type" value="Genomic_DNA"/>
</dbReference>
<gene>
    <name evidence="2" type="ORF">Tel_06650</name>
</gene>
<dbReference type="Pfam" id="PF01842">
    <property type="entry name" value="ACT"/>
    <property type="match status" value="1"/>
</dbReference>
<dbReference type="InterPro" id="IPR050990">
    <property type="entry name" value="UPF0237/GcvR_regulator"/>
</dbReference>
<dbReference type="PANTHER" id="PTHR34875">
    <property type="entry name" value="UPF0237 PROTEIN MJ1558"/>
    <property type="match status" value="1"/>
</dbReference>
<feature type="domain" description="ACT" evidence="1">
    <location>
        <begin position="92"/>
        <end position="163"/>
    </location>
</feature>
<dbReference type="AlphaFoldDB" id="A0A0S2TCG7"/>
<dbReference type="InterPro" id="IPR002912">
    <property type="entry name" value="ACT_dom"/>
</dbReference>
<dbReference type="STRING" id="1748243.Tel_06650"/>
<dbReference type="KEGG" id="tee:Tel_06650"/>
<organism evidence="2 3">
    <name type="scientific">Candidatus Tenderia electrophaga</name>
    <dbReference type="NCBI Taxonomy" id="1748243"/>
    <lineage>
        <taxon>Bacteria</taxon>
        <taxon>Pseudomonadati</taxon>
        <taxon>Pseudomonadota</taxon>
        <taxon>Gammaproteobacteria</taxon>
        <taxon>Candidatus Tenderiales</taxon>
        <taxon>Candidatus Tenderiaceae</taxon>
        <taxon>Candidatus Tenderia</taxon>
    </lineage>
</organism>
<dbReference type="Gene3D" id="3.30.70.260">
    <property type="match status" value="2"/>
</dbReference>
<protein>
    <submittedName>
        <fullName evidence="2">Amino acid-binding protein</fullName>
    </submittedName>
</protein>
<dbReference type="InterPro" id="IPR045865">
    <property type="entry name" value="ACT-like_dom_sf"/>
</dbReference>
<keyword evidence="3" id="KW-1185">Reference proteome</keyword>
<dbReference type="Proteomes" id="UP000055136">
    <property type="component" value="Chromosome"/>
</dbReference>
<dbReference type="SUPFAM" id="SSF55021">
    <property type="entry name" value="ACT-like"/>
    <property type="match status" value="2"/>
</dbReference>
<reference evidence="2" key="1">
    <citation type="submission" date="2015-10" db="EMBL/GenBank/DDBJ databases">
        <title>Description of Candidatus Tenderia electrophaga gen. nov, sp. nov., an Uncultivated Electroautotroph from a Biocathode Enrichment.</title>
        <authorList>
            <person name="Eddie B.J."/>
            <person name="Malanoski A.P."/>
            <person name="Wang Z."/>
            <person name="Hall R.J."/>
            <person name="Oh S.D."/>
            <person name="Heiner C."/>
            <person name="Lin B."/>
            <person name="Strycharz-Glaven S.M."/>
        </authorList>
    </citation>
    <scope>NUCLEOTIDE SEQUENCE [LARGE SCALE GENOMIC DNA]</scope>
    <source>
        <strain evidence="2">NRL1</strain>
    </source>
</reference>
<dbReference type="Pfam" id="PF13740">
    <property type="entry name" value="ACT_6"/>
    <property type="match status" value="1"/>
</dbReference>
<dbReference type="PANTHER" id="PTHR34875:SF6">
    <property type="entry name" value="UPF0237 PROTEIN MJ1558"/>
    <property type="match status" value="1"/>
</dbReference>
<evidence type="ECO:0000313" key="2">
    <source>
        <dbReference type="EMBL" id="ALP52860.1"/>
    </source>
</evidence>
<sequence length="173" mass="18472">MTHWYILSVVGKDRPGIVSHVTTALYDGGCNLGETSMIRLGDSFTIMMMVRHDGTVKSLQNLLATVAESMGLHVHVDNMDGHLHRHLEPDVHITVYGADRPGIVAHVTGALAEAGLNIVNLDSDVGGTEDQPLYVMHIDGVAGEGIKALESALDVVVKEGVEARLSPIDTMIG</sequence>
<evidence type="ECO:0000259" key="1">
    <source>
        <dbReference type="PROSITE" id="PS51671"/>
    </source>
</evidence>